<dbReference type="GO" id="GO:0003677">
    <property type="term" value="F:DNA binding"/>
    <property type="evidence" value="ECO:0007669"/>
    <property type="project" value="InterPro"/>
</dbReference>
<dbReference type="KEGG" id="crq:GCK72_011081"/>
<feature type="compositionally biased region" description="Basic and acidic residues" evidence="2">
    <location>
        <begin position="15"/>
        <end position="26"/>
    </location>
</feature>
<evidence type="ECO:0000313" key="4">
    <source>
        <dbReference type="EMBL" id="EFO84399.1"/>
    </source>
</evidence>
<accession>E3N306</accession>
<evidence type="ECO:0000313" key="5">
    <source>
        <dbReference type="Proteomes" id="UP000008281"/>
    </source>
</evidence>
<evidence type="ECO:0000256" key="1">
    <source>
        <dbReference type="ARBA" id="ARBA00010343"/>
    </source>
</evidence>
<feature type="domain" description="Core Histone H2A/H2B/H3" evidence="3">
    <location>
        <begin position="105"/>
        <end position="175"/>
    </location>
</feature>
<dbReference type="InParanoid" id="E3N306"/>
<reference evidence="4" key="1">
    <citation type="submission" date="2007-07" db="EMBL/GenBank/DDBJ databases">
        <title>PCAP assembly of the Caenorhabditis remanei genome.</title>
        <authorList>
            <consortium name="The Caenorhabditis remanei Sequencing Consortium"/>
            <person name="Wilson R.K."/>
        </authorList>
    </citation>
    <scope>NUCLEOTIDE SEQUENCE [LARGE SCALE GENOMIC DNA]</scope>
    <source>
        <strain evidence="4">PB4641</strain>
    </source>
</reference>
<dbReference type="Proteomes" id="UP000008281">
    <property type="component" value="Unassembled WGS sequence"/>
</dbReference>
<organism evidence="5">
    <name type="scientific">Caenorhabditis remanei</name>
    <name type="common">Caenorhabditis vulgaris</name>
    <dbReference type="NCBI Taxonomy" id="31234"/>
    <lineage>
        <taxon>Eukaryota</taxon>
        <taxon>Metazoa</taxon>
        <taxon>Ecdysozoa</taxon>
        <taxon>Nematoda</taxon>
        <taxon>Chromadorea</taxon>
        <taxon>Rhabditida</taxon>
        <taxon>Rhabditina</taxon>
        <taxon>Rhabditomorpha</taxon>
        <taxon>Rhabditoidea</taxon>
        <taxon>Rhabditidae</taxon>
        <taxon>Peloderinae</taxon>
        <taxon>Caenorhabditis</taxon>
    </lineage>
</organism>
<sequence length="194" mass="21464">MDRVDDSGLGADEDQTPRVRIAEDRLHRSRRGPNGTMSPITDVIDVPIGHAHSPVNSDDDDDDDTMDYDDSEEGSEDSESSESEGEECNDHGMALRSTRVANGCMEKAEFKDLVKEILGEEKREDGGKFGIRLDALDVLQKASEDMLAELFGKANEVAKMGKREKIKVTDIQAVRLCEEIAKQSGSERNPPRIE</sequence>
<comment type="similarity">
    <text evidence="1">Belongs to the histone H3 family.</text>
</comment>
<dbReference type="InterPro" id="IPR007125">
    <property type="entry name" value="H2A/H2B/H3"/>
</dbReference>
<dbReference type="CTD" id="9806841"/>
<dbReference type="eggNOG" id="ENOG502TIT7">
    <property type="taxonomic scope" value="Eukaryota"/>
</dbReference>
<dbReference type="OMA" id="VANGCME"/>
<feature type="compositionally biased region" description="Acidic residues" evidence="2">
    <location>
        <begin position="57"/>
        <end position="87"/>
    </location>
</feature>
<dbReference type="SUPFAM" id="SSF47113">
    <property type="entry name" value="Histone-fold"/>
    <property type="match status" value="1"/>
</dbReference>
<dbReference type="GO" id="GO:0046982">
    <property type="term" value="F:protein heterodimerization activity"/>
    <property type="evidence" value="ECO:0007669"/>
    <property type="project" value="InterPro"/>
</dbReference>
<dbReference type="HOGENOM" id="CLU_1403623_0_0_1"/>
<feature type="region of interest" description="Disordered" evidence="2">
    <location>
        <begin position="1"/>
        <end position="94"/>
    </location>
</feature>
<dbReference type="Gene3D" id="1.10.20.10">
    <property type="entry name" value="Histone, subunit A"/>
    <property type="match status" value="1"/>
</dbReference>
<dbReference type="GO" id="GO:0030527">
    <property type="term" value="F:structural constituent of chromatin"/>
    <property type="evidence" value="ECO:0007669"/>
    <property type="project" value="InterPro"/>
</dbReference>
<evidence type="ECO:0000259" key="3">
    <source>
        <dbReference type="Pfam" id="PF00125"/>
    </source>
</evidence>
<dbReference type="EMBL" id="DS268516">
    <property type="protein sequence ID" value="EFO84399.1"/>
    <property type="molecule type" value="Genomic_DNA"/>
</dbReference>
<dbReference type="SMART" id="SM00428">
    <property type="entry name" value="H3"/>
    <property type="match status" value="1"/>
</dbReference>
<gene>
    <name evidence="4" type="ORF">CRE_19895</name>
</gene>
<keyword evidence="5" id="KW-1185">Reference proteome</keyword>
<dbReference type="GeneID" id="9806841"/>
<dbReference type="AlphaFoldDB" id="E3N306"/>
<dbReference type="InterPro" id="IPR000164">
    <property type="entry name" value="Histone_H3/CENP-A"/>
</dbReference>
<protein>
    <recommendedName>
        <fullName evidence="3">Core Histone H2A/H2B/H3 domain-containing protein</fullName>
    </recommendedName>
</protein>
<dbReference type="GO" id="GO:0000786">
    <property type="term" value="C:nucleosome"/>
    <property type="evidence" value="ECO:0007669"/>
    <property type="project" value="InterPro"/>
</dbReference>
<proteinExistence type="inferred from homology"/>
<dbReference type="RefSeq" id="XP_003097227.2">
    <property type="nucleotide sequence ID" value="XM_003097179.2"/>
</dbReference>
<evidence type="ECO:0000256" key="2">
    <source>
        <dbReference type="SAM" id="MobiDB-lite"/>
    </source>
</evidence>
<name>E3N306_CAERE</name>
<dbReference type="InterPro" id="IPR009072">
    <property type="entry name" value="Histone-fold"/>
</dbReference>
<dbReference type="Pfam" id="PF00125">
    <property type="entry name" value="Histone"/>
    <property type="match status" value="1"/>
</dbReference>